<reference evidence="4" key="1">
    <citation type="submission" date="2020-10" db="EMBL/GenBank/DDBJ databases">
        <authorList>
            <person name="Castelo-Branco R."/>
            <person name="Eusebio N."/>
            <person name="Adriana R."/>
            <person name="Vieira A."/>
            <person name="Brugerolle De Fraissinette N."/>
            <person name="Rezende De Castro R."/>
            <person name="Schneider M.P."/>
            <person name="Vasconcelos V."/>
            <person name="Leao P.N."/>
        </authorList>
    </citation>
    <scope>NUCLEOTIDE SEQUENCE</scope>
    <source>
        <strain evidence="4">LEGE 11480</strain>
    </source>
</reference>
<dbReference type="PANTHER" id="PTHR12526:SF510">
    <property type="entry name" value="D-INOSITOL 3-PHOSPHATE GLYCOSYLTRANSFERASE"/>
    <property type="match status" value="1"/>
</dbReference>
<organism evidence="4 5">
    <name type="scientific">Romeriopsis navalis LEGE 11480</name>
    <dbReference type="NCBI Taxonomy" id="2777977"/>
    <lineage>
        <taxon>Bacteria</taxon>
        <taxon>Bacillati</taxon>
        <taxon>Cyanobacteriota</taxon>
        <taxon>Cyanophyceae</taxon>
        <taxon>Leptolyngbyales</taxon>
        <taxon>Leptolyngbyaceae</taxon>
        <taxon>Romeriopsis</taxon>
        <taxon>Romeriopsis navalis</taxon>
    </lineage>
</organism>
<dbReference type="AlphaFoldDB" id="A0A928VR10"/>
<proteinExistence type="predicted"/>
<dbReference type="Proteomes" id="UP000625316">
    <property type="component" value="Unassembled WGS sequence"/>
</dbReference>
<dbReference type="CDD" id="cd03801">
    <property type="entry name" value="GT4_PimA-like"/>
    <property type="match status" value="1"/>
</dbReference>
<keyword evidence="5" id="KW-1185">Reference proteome</keyword>
<gene>
    <name evidence="4" type="ORF">IQ266_14795</name>
</gene>
<dbReference type="InterPro" id="IPR028098">
    <property type="entry name" value="Glyco_trans_4-like_N"/>
</dbReference>
<dbReference type="PANTHER" id="PTHR12526">
    <property type="entry name" value="GLYCOSYLTRANSFERASE"/>
    <property type="match status" value="1"/>
</dbReference>
<dbReference type="Pfam" id="PF13579">
    <property type="entry name" value="Glyco_trans_4_4"/>
    <property type="match status" value="1"/>
</dbReference>
<comment type="caution">
    <text evidence="4">The sequence shown here is derived from an EMBL/GenBank/DDBJ whole genome shotgun (WGS) entry which is preliminary data.</text>
</comment>
<keyword evidence="1" id="KW-0328">Glycosyltransferase</keyword>
<protein>
    <submittedName>
        <fullName evidence="4">Glycosyltransferase family 4 protein</fullName>
    </submittedName>
</protein>
<dbReference type="Pfam" id="PF13692">
    <property type="entry name" value="Glyco_trans_1_4"/>
    <property type="match status" value="1"/>
</dbReference>
<name>A0A928VR10_9CYAN</name>
<dbReference type="EMBL" id="JADEXQ010000050">
    <property type="protein sequence ID" value="MBE9031000.1"/>
    <property type="molecule type" value="Genomic_DNA"/>
</dbReference>
<sequence length="413" mass="46000">MKIAFVSYEYPPDNAIGGIATYVQQAAHLLAQRGHTVEVFTASPTRTGCEAFPGLKVHRIQPLNRTSFPQEILATFAQRHHVVNFDVIEGPDCGAEGREIRQQFPDLPFVLKLHTPSYMLAAISHIPMTRLAQARFFLGSLRRGKWPQSSPAYHYRADPEYQHALHADVLSGPSQAILHQVQTDWQLNPANFINVPLPYIPPAISLDIPLDTSTQRVTFIGRLEIRKGILDLMRAIPLVLQQYPAAKFRFVGPAWPSPQANLNMQEYLSQKLRRYAASLEFVGAVPLDRIPEYLAQTDICVFPSIWENFPLVCLESMAAGRGVVGSHAGGMAEMLDGGNAGLLIPPKQPKPLAEALLQLLQDPDRRQQLGGIARERVLTEYSLENIGQRQEASYQAAITRHQLKFTNSPSIHA</sequence>
<evidence type="ECO:0000259" key="3">
    <source>
        <dbReference type="Pfam" id="PF13579"/>
    </source>
</evidence>
<evidence type="ECO:0000256" key="2">
    <source>
        <dbReference type="ARBA" id="ARBA00022679"/>
    </source>
</evidence>
<dbReference type="GO" id="GO:0016757">
    <property type="term" value="F:glycosyltransferase activity"/>
    <property type="evidence" value="ECO:0007669"/>
    <property type="project" value="UniProtKB-KW"/>
</dbReference>
<dbReference type="SUPFAM" id="SSF53756">
    <property type="entry name" value="UDP-Glycosyltransferase/glycogen phosphorylase"/>
    <property type="match status" value="1"/>
</dbReference>
<evidence type="ECO:0000256" key="1">
    <source>
        <dbReference type="ARBA" id="ARBA00022676"/>
    </source>
</evidence>
<dbReference type="RefSeq" id="WP_264325831.1">
    <property type="nucleotide sequence ID" value="NZ_JADEXQ010000050.1"/>
</dbReference>
<feature type="domain" description="Glycosyltransferase subfamily 4-like N-terminal" evidence="3">
    <location>
        <begin position="17"/>
        <end position="193"/>
    </location>
</feature>
<evidence type="ECO:0000313" key="4">
    <source>
        <dbReference type="EMBL" id="MBE9031000.1"/>
    </source>
</evidence>
<accession>A0A928VR10</accession>
<evidence type="ECO:0000313" key="5">
    <source>
        <dbReference type="Proteomes" id="UP000625316"/>
    </source>
</evidence>
<keyword evidence="2" id="KW-0808">Transferase</keyword>
<dbReference type="Gene3D" id="3.40.50.2000">
    <property type="entry name" value="Glycogen Phosphorylase B"/>
    <property type="match status" value="2"/>
</dbReference>